<dbReference type="GO" id="GO:0015074">
    <property type="term" value="P:DNA integration"/>
    <property type="evidence" value="ECO:0007669"/>
    <property type="project" value="InterPro"/>
</dbReference>
<name>A0AAP0KT11_9MAGN</name>
<feature type="domain" description="Integrase catalytic" evidence="1">
    <location>
        <begin position="382"/>
        <end position="533"/>
    </location>
</feature>
<dbReference type="Proteomes" id="UP001419268">
    <property type="component" value="Unassembled WGS sequence"/>
</dbReference>
<dbReference type="InterPro" id="IPR012337">
    <property type="entry name" value="RNaseH-like_sf"/>
</dbReference>
<dbReference type="SUPFAM" id="SSF53098">
    <property type="entry name" value="Ribonuclease H-like"/>
    <property type="match status" value="1"/>
</dbReference>
<proteinExistence type="predicted"/>
<gene>
    <name evidence="2" type="ORF">Scep_004600</name>
</gene>
<evidence type="ECO:0000313" key="2">
    <source>
        <dbReference type="EMBL" id="KAK9158026.1"/>
    </source>
</evidence>
<dbReference type="PROSITE" id="PS50994">
    <property type="entry name" value="INTEGRASE"/>
    <property type="match status" value="1"/>
</dbReference>
<dbReference type="Pfam" id="PF13976">
    <property type="entry name" value="gag_pre-integrs"/>
    <property type="match status" value="1"/>
</dbReference>
<keyword evidence="3" id="KW-1185">Reference proteome</keyword>
<comment type="caution">
    <text evidence="2">The sequence shown here is derived from an EMBL/GenBank/DDBJ whole genome shotgun (WGS) entry which is preliminary data.</text>
</comment>
<dbReference type="Gene3D" id="3.30.420.10">
    <property type="entry name" value="Ribonuclease H-like superfamily/Ribonuclease H"/>
    <property type="match status" value="1"/>
</dbReference>
<evidence type="ECO:0000259" key="1">
    <source>
        <dbReference type="PROSITE" id="PS50994"/>
    </source>
</evidence>
<dbReference type="AlphaFoldDB" id="A0AAP0KT11"/>
<dbReference type="PANTHER" id="PTHR47592:SF27">
    <property type="entry name" value="OS08G0421700 PROTEIN"/>
    <property type="match status" value="1"/>
</dbReference>
<organism evidence="2 3">
    <name type="scientific">Stephania cephalantha</name>
    <dbReference type="NCBI Taxonomy" id="152367"/>
    <lineage>
        <taxon>Eukaryota</taxon>
        <taxon>Viridiplantae</taxon>
        <taxon>Streptophyta</taxon>
        <taxon>Embryophyta</taxon>
        <taxon>Tracheophyta</taxon>
        <taxon>Spermatophyta</taxon>
        <taxon>Magnoliopsida</taxon>
        <taxon>Ranunculales</taxon>
        <taxon>Menispermaceae</taxon>
        <taxon>Menispermoideae</taxon>
        <taxon>Cissampelideae</taxon>
        <taxon>Stephania</taxon>
    </lineage>
</organism>
<dbReference type="InterPro" id="IPR001584">
    <property type="entry name" value="Integrase_cat-core"/>
</dbReference>
<protein>
    <recommendedName>
        <fullName evidence="1">Integrase catalytic domain-containing protein</fullName>
    </recommendedName>
</protein>
<dbReference type="PANTHER" id="PTHR47592">
    <property type="entry name" value="PBF68 PROTEIN"/>
    <property type="match status" value="1"/>
</dbReference>
<dbReference type="InterPro" id="IPR036397">
    <property type="entry name" value="RNaseH_sf"/>
</dbReference>
<accession>A0AAP0KT11</accession>
<reference evidence="2 3" key="1">
    <citation type="submission" date="2024-01" db="EMBL/GenBank/DDBJ databases">
        <title>Genome assemblies of Stephania.</title>
        <authorList>
            <person name="Yang L."/>
        </authorList>
    </citation>
    <scope>NUCLEOTIDE SEQUENCE [LARGE SCALE GENOMIC DNA]</scope>
    <source>
        <strain evidence="2">JXDWG</strain>
        <tissue evidence="2">Leaf</tissue>
    </source>
</reference>
<dbReference type="Pfam" id="PF00665">
    <property type="entry name" value="rve"/>
    <property type="match status" value="1"/>
</dbReference>
<dbReference type="Pfam" id="PF22936">
    <property type="entry name" value="Pol_BBD"/>
    <property type="match status" value="1"/>
</dbReference>
<dbReference type="InterPro" id="IPR054722">
    <property type="entry name" value="PolX-like_BBD"/>
</dbReference>
<evidence type="ECO:0000313" key="3">
    <source>
        <dbReference type="Proteomes" id="UP001419268"/>
    </source>
</evidence>
<dbReference type="GO" id="GO:0003676">
    <property type="term" value="F:nucleic acid binding"/>
    <property type="evidence" value="ECO:0007669"/>
    <property type="project" value="InterPro"/>
</dbReference>
<dbReference type="InterPro" id="IPR025724">
    <property type="entry name" value="GAG-pre-integrase_dom"/>
</dbReference>
<dbReference type="EMBL" id="JBBNAG010000002">
    <property type="protein sequence ID" value="KAK9158026.1"/>
    <property type="molecule type" value="Genomic_DNA"/>
</dbReference>
<sequence>MVDSKSVVKQVEELQVLTHELHAEGCIVNEHFQTGAIIEKLPPSWNDFKVYLKHKRRDMSIEDLILRLRVEEDHRKGDKKEMAHANANMVVGQSSKSKFQKFQNKNFKKNLKRTAKPLAPKGKDYKKIKGSSLGLWKAGSHRAQDCRHKKDQNFDNSGVNNQANVTDMEIDDTDFDLTAVVSETNMVSDAKGWWIDTGATRHICSDKTLFSEFHPADSEENLYMGNSSSSKVEGKGTVKMKFTSGKVITLLDVLYVPDIRKNLVSGPLLNKKGFKLVFESDKFVLTKGGMFIGKGYLTEGLFKLSIVIVNGTGNKMIVSAYMVMSLAYMIESFDIWHARLGHVNNRLIHKMVHLNMLPKFKIDLKHKCEVCAESKFARQTFKSVQERSSELLDLIHSDLCDFKSNPTRGLKNYYITFIDDCSKYCHVFLIKNKSEAFDVFKIYKAEVENQLDKKIKVLRTDRGGEYDSIEFAEFCNTNGIIHQTTAPYTPQQNGVAERKNRTLKNMINSMLNDSGLPQNLWGEALLDCKSYLE</sequence>
<dbReference type="Pfam" id="PF14223">
    <property type="entry name" value="Retrotran_gag_2"/>
    <property type="match status" value="1"/>
</dbReference>